<dbReference type="RefSeq" id="XP_049262349.1">
    <property type="nucleotide sequence ID" value="XM_049408330.1"/>
</dbReference>
<proteinExistence type="predicted"/>
<dbReference type="GeneID" id="73471178"/>
<evidence type="ECO:0000256" key="2">
    <source>
        <dbReference type="SAM" id="Coils"/>
    </source>
</evidence>
<evidence type="ECO:0000256" key="1">
    <source>
        <dbReference type="PROSITE-ProRule" id="PRU00176"/>
    </source>
</evidence>
<dbReference type="Pfam" id="PF00076">
    <property type="entry name" value="RRM_1"/>
    <property type="match status" value="1"/>
</dbReference>
<comment type="caution">
    <text evidence="5">The sequence shown here is derived from an EMBL/GenBank/DDBJ whole genome shotgun (WGS) entry which is preliminary data.</text>
</comment>
<keyword evidence="2" id="KW-0175">Coiled coil</keyword>
<dbReference type="PANTHER" id="PTHR15608">
    <property type="entry name" value="SPLICING FACTOR U2AF-ASSOCIATED PROTEIN 2"/>
    <property type="match status" value="1"/>
</dbReference>
<keyword evidence="6" id="KW-1185">Reference proteome</keyword>
<evidence type="ECO:0000313" key="5">
    <source>
        <dbReference type="EMBL" id="KAG7662116.1"/>
    </source>
</evidence>
<sequence>MEIAFPDRPPLPSAVKCKTVDLKEIDDRISLDQESDTWIFEHQDQEYQYDYNQDKWIQKSRKHKRTEEDEDDEDEKLNKQDIKKHKKEQMSILKQRLAKLKQEHKQGSTQPSKEGEETKNKNHAVFISNLPLDSTEEQIIEQFSKYGLISEDFKTGKPRVKLYYQDDGKFKGEALVIYHNPESVTMAIEMADGTHFGTELNEKISVQPASFKNNDKKKEADDAEIKNKRKEINKARQKTNKKLTSWESDEEQEGEVVRYENTLNNIKQKILLKKLIVSLKGMFRKQEYQTDKYLQSDITEDIKDECSKLNIEQDIKTIEFNPDNEEINLFIIDILMAYKYQHH</sequence>
<organism evidence="5 6">
    <name type="scientific">[Candida] subhashii</name>
    <dbReference type="NCBI Taxonomy" id="561895"/>
    <lineage>
        <taxon>Eukaryota</taxon>
        <taxon>Fungi</taxon>
        <taxon>Dikarya</taxon>
        <taxon>Ascomycota</taxon>
        <taxon>Saccharomycotina</taxon>
        <taxon>Pichiomycetes</taxon>
        <taxon>Debaryomycetaceae</taxon>
        <taxon>Spathaspora</taxon>
    </lineage>
</organism>
<feature type="region of interest" description="Disordered" evidence="3">
    <location>
        <begin position="51"/>
        <end position="120"/>
    </location>
</feature>
<evidence type="ECO:0000259" key="4">
    <source>
        <dbReference type="PROSITE" id="PS50102"/>
    </source>
</evidence>
<dbReference type="InterPro" id="IPR000504">
    <property type="entry name" value="RRM_dom"/>
</dbReference>
<protein>
    <recommendedName>
        <fullName evidence="4">RRM domain-containing protein</fullName>
    </recommendedName>
</protein>
<dbReference type="GO" id="GO:0003723">
    <property type="term" value="F:RNA binding"/>
    <property type="evidence" value="ECO:0007669"/>
    <property type="project" value="UniProtKB-UniRule"/>
</dbReference>
<dbReference type="Proteomes" id="UP000694255">
    <property type="component" value="Unassembled WGS sequence"/>
</dbReference>
<feature type="coiled-coil region" evidence="2">
    <location>
        <begin position="213"/>
        <end position="269"/>
    </location>
</feature>
<keyword evidence="1" id="KW-0694">RNA-binding</keyword>
<dbReference type="GO" id="GO:0005686">
    <property type="term" value="C:U2 snRNP"/>
    <property type="evidence" value="ECO:0007669"/>
    <property type="project" value="TreeGrafter"/>
</dbReference>
<dbReference type="InterPro" id="IPR034393">
    <property type="entry name" value="TatSF1-like"/>
</dbReference>
<name>A0A8J5UKL5_9ASCO</name>
<gene>
    <name evidence="5" type="ORF">J8A68_004378</name>
</gene>
<dbReference type="GO" id="GO:0005684">
    <property type="term" value="C:U2-type spliceosomal complex"/>
    <property type="evidence" value="ECO:0007669"/>
    <property type="project" value="TreeGrafter"/>
</dbReference>
<reference evidence="5 6" key="1">
    <citation type="journal article" date="2021" name="DNA Res.">
        <title>Genome analysis of Candida subhashii reveals its hybrid nature and dual mitochondrial genome conformations.</title>
        <authorList>
            <person name="Mixao V."/>
            <person name="Hegedusova E."/>
            <person name="Saus E."/>
            <person name="Pryszcz L.P."/>
            <person name="Cillingova A."/>
            <person name="Nosek J."/>
            <person name="Gabaldon T."/>
        </authorList>
    </citation>
    <scope>NUCLEOTIDE SEQUENCE [LARGE SCALE GENOMIC DNA]</scope>
    <source>
        <strain evidence="5 6">CBS 10753</strain>
    </source>
</reference>
<evidence type="ECO:0000256" key="3">
    <source>
        <dbReference type="SAM" id="MobiDB-lite"/>
    </source>
</evidence>
<dbReference type="AlphaFoldDB" id="A0A8J5UKL5"/>
<evidence type="ECO:0000313" key="6">
    <source>
        <dbReference type="Proteomes" id="UP000694255"/>
    </source>
</evidence>
<accession>A0A8J5UKL5</accession>
<dbReference type="OrthoDB" id="10258585at2759"/>
<dbReference type="SMART" id="SM00360">
    <property type="entry name" value="RRM"/>
    <property type="match status" value="1"/>
</dbReference>
<dbReference type="EMBL" id="JAGSYN010000184">
    <property type="protein sequence ID" value="KAG7662116.1"/>
    <property type="molecule type" value="Genomic_DNA"/>
</dbReference>
<dbReference type="PROSITE" id="PS50102">
    <property type="entry name" value="RRM"/>
    <property type="match status" value="1"/>
</dbReference>
<dbReference type="PANTHER" id="PTHR15608:SF0">
    <property type="entry name" value="HIV TAT-SPECIFIC FACTOR 1"/>
    <property type="match status" value="1"/>
</dbReference>
<feature type="domain" description="RRM" evidence="4">
    <location>
        <begin position="123"/>
        <end position="211"/>
    </location>
</feature>